<evidence type="ECO:0000259" key="1">
    <source>
        <dbReference type="Pfam" id="PF04480"/>
    </source>
</evidence>
<sequence>MARIDEVMAELGERQAGTMSRQQLLDAEIGATMVRRTVERGRLIRLHRGIYRVPGAPVTGLQGLWAAHLFAGPGSVASHGSAGYLWRLEAVEPCPPTVTVPHERTVRTPAGVIIHRSRHLDPVDQASQSGLMVTNPARTIVDLAGQYRRARLGAVLEGAHFNRHASYTQVGEALLRNGGSRRPGSGLLCNLLDEHTGGEDLAQSVLEQLLGELLRRAGIEHFVRQHPLPSLGAIEGMVDAYADYAAMITEVDGRRWHARQAAMKRDRDRDFAAAQVGVITVRFLHEHLTSDMDACAEGLRRVVATRLTEAQRLLLP</sequence>
<accession>A0A936NDZ1</accession>
<dbReference type="Pfam" id="PF04480">
    <property type="entry name" value="DUF559"/>
    <property type="match status" value="1"/>
</dbReference>
<dbReference type="Gene3D" id="3.40.960.10">
    <property type="entry name" value="VSR Endonuclease"/>
    <property type="match status" value="1"/>
</dbReference>
<dbReference type="InterPro" id="IPR025159">
    <property type="entry name" value="AbiEi_N"/>
</dbReference>
<proteinExistence type="predicted"/>
<feature type="domain" description="AbiEi antitoxin N-terminal" evidence="2">
    <location>
        <begin position="8"/>
        <end position="54"/>
    </location>
</feature>
<dbReference type="Proteomes" id="UP000727993">
    <property type="component" value="Unassembled WGS sequence"/>
</dbReference>
<reference evidence="3 4" key="1">
    <citation type="submission" date="2020-10" db="EMBL/GenBank/DDBJ databases">
        <title>Connecting structure to function with the recovery of over 1000 high-quality activated sludge metagenome-assembled genomes encoding full-length rRNA genes using long-read sequencing.</title>
        <authorList>
            <person name="Singleton C.M."/>
            <person name="Petriglieri F."/>
            <person name="Kristensen J.M."/>
            <person name="Kirkegaard R.H."/>
            <person name="Michaelsen T.Y."/>
            <person name="Andersen M.H."/>
            <person name="Karst S.M."/>
            <person name="Dueholm M.S."/>
            <person name="Nielsen P.H."/>
            <person name="Albertsen M."/>
        </authorList>
    </citation>
    <scope>NUCLEOTIDE SEQUENCE [LARGE SCALE GENOMIC DNA]</scope>
    <source>
        <strain evidence="3">Lyne_18-Q3-R50-59_MAXAC.006</strain>
    </source>
</reference>
<evidence type="ECO:0000259" key="2">
    <source>
        <dbReference type="Pfam" id="PF13338"/>
    </source>
</evidence>
<feature type="domain" description="DUF559" evidence="1">
    <location>
        <begin position="203"/>
        <end position="300"/>
    </location>
</feature>
<protein>
    <submittedName>
        <fullName evidence="3">Type IV toxin-antitoxin system AbiEi family antitoxin domain-containing protein</fullName>
    </submittedName>
</protein>
<comment type="caution">
    <text evidence="3">The sequence shown here is derived from an EMBL/GenBank/DDBJ whole genome shotgun (WGS) entry which is preliminary data.</text>
</comment>
<evidence type="ECO:0000313" key="3">
    <source>
        <dbReference type="EMBL" id="MBK9298563.1"/>
    </source>
</evidence>
<dbReference type="Pfam" id="PF13338">
    <property type="entry name" value="AbiEi_4"/>
    <property type="match status" value="1"/>
</dbReference>
<gene>
    <name evidence="3" type="ORF">IPN02_17400</name>
</gene>
<dbReference type="AlphaFoldDB" id="A0A936NDZ1"/>
<dbReference type="EMBL" id="JADJZA010000009">
    <property type="protein sequence ID" value="MBK9298563.1"/>
    <property type="molecule type" value="Genomic_DNA"/>
</dbReference>
<organism evidence="3 4">
    <name type="scientific">Candidatus Neomicrothrix subdominans</name>
    <dbReference type="NCBI Taxonomy" id="2954438"/>
    <lineage>
        <taxon>Bacteria</taxon>
        <taxon>Bacillati</taxon>
        <taxon>Actinomycetota</taxon>
        <taxon>Acidimicrobiia</taxon>
        <taxon>Acidimicrobiales</taxon>
        <taxon>Microthrixaceae</taxon>
        <taxon>Candidatus Neomicrothrix</taxon>
    </lineage>
</organism>
<dbReference type="InterPro" id="IPR007569">
    <property type="entry name" value="DUF559"/>
</dbReference>
<evidence type="ECO:0000313" key="4">
    <source>
        <dbReference type="Proteomes" id="UP000727993"/>
    </source>
</evidence>
<name>A0A936NDZ1_9ACTN</name>